<dbReference type="AlphaFoldDB" id="B1LN83"/>
<evidence type="ECO:0000313" key="1">
    <source>
        <dbReference type="EMBL" id="ACB17906.1"/>
    </source>
</evidence>
<sequence length="53" mass="6086">MHKLKASKLTTQLTTHFVEALRTTMNNNKQKGNLLVVLRNRYHFPAIRHEAGG</sequence>
<dbReference type="HOGENOM" id="CLU_3061454_0_0_6"/>
<protein>
    <submittedName>
        <fullName evidence="1">Uncharacterized protein</fullName>
    </submittedName>
</protein>
<evidence type="ECO:0000313" key="2">
    <source>
        <dbReference type="Proteomes" id="UP000007011"/>
    </source>
</evidence>
<dbReference type="KEGG" id="ecm:EcSMS35_0959"/>
<gene>
    <name evidence="1" type="ordered locus">EcSMS35_0959</name>
</gene>
<organism evidence="1 2">
    <name type="scientific">Escherichia coli (strain SMS-3-5 / SECEC)</name>
    <dbReference type="NCBI Taxonomy" id="439855"/>
    <lineage>
        <taxon>Bacteria</taxon>
        <taxon>Pseudomonadati</taxon>
        <taxon>Pseudomonadota</taxon>
        <taxon>Gammaproteobacteria</taxon>
        <taxon>Enterobacterales</taxon>
        <taxon>Enterobacteriaceae</taxon>
        <taxon>Escherichia</taxon>
    </lineage>
</organism>
<dbReference type="Proteomes" id="UP000007011">
    <property type="component" value="Chromosome"/>
</dbReference>
<accession>B1LN83</accession>
<proteinExistence type="predicted"/>
<name>B1LN83_ECOSM</name>
<dbReference type="EMBL" id="CP000970">
    <property type="protein sequence ID" value="ACB17906.1"/>
    <property type="molecule type" value="Genomic_DNA"/>
</dbReference>
<reference evidence="1 2" key="1">
    <citation type="journal article" date="2008" name="J. Bacteriol.">
        <title>Insights into the environmental resistance gene pool from the genome sequence of the multidrug-resistant environmental isolate Escherichia coli SMS-3-5.</title>
        <authorList>
            <person name="Fricke W.F."/>
            <person name="Wright M.S."/>
            <person name="Lindell A.H."/>
            <person name="Harkins D.M."/>
            <person name="Baker-Austin C."/>
            <person name="Ravel J."/>
            <person name="Stepanauskas R."/>
        </authorList>
    </citation>
    <scope>NUCLEOTIDE SEQUENCE [LARGE SCALE GENOMIC DNA]</scope>
    <source>
        <strain evidence="2">SMS-3-5 / SECEC</strain>
    </source>
</reference>